<comment type="caution">
    <text evidence="1">The sequence shown here is derived from an EMBL/GenBank/DDBJ whole genome shotgun (WGS) entry which is preliminary data.</text>
</comment>
<dbReference type="EMBL" id="JARKHS020009145">
    <property type="protein sequence ID" value="KAK8780153.1"/>
    <property type="molecule type" value="Genomic_DNA"/>
</dbReference>
<proteinExistence type="predicted"/>
<evidence type="ECO:0000313" key="2">
    <source>
        <dbReference type="Proteomes" id="UP001321473"/>
    </source>
</evidence>
<protein>
    <submittedName>
        <fullName evidence="1">Uncharacterized protein</fullName>
    </submittedName>
</protein>
<dbReference type="AlphaFoldDB" id="A0AAQ4F0A8"/>
<gene>
    <name evidence="1" type="ORF">V5799_018505</name>
</gene>
<sequence>MQDRKNCQSAAAGLCSKCGVFGVTSSVSELCLRGRSLPRTSAPAPRCSSDYSWWPGPDGLTTARAP</sequence>
<keyword evidence="2" id="KW-1185">Reference proteome</keyword>
<reference evidence="1 2" key="1">
    <citation type="journal article" date="2023" name="Arcadia Sci">
        <title>De novo assembly of a long-read Amblyomma americanum tick genome.</title>
        <authorList>
            <person name="Chou S."/>
            <person name="Poskanzer K.E."/>
            <person name="Rollins M."/>
            <person name="Thuy-Boun P.S."/>
        </authorList>
    </citation>
    <scope>NUCLEOTIDE SEQUENCE [LARGE SCALE GENOMIC DNA]</scope>
    <source>
        <strain evidence="1">F_SG_1</strain>
        <tissue evidence="1">Salivary glands</tissue>
    </source>
</reference>
<name>A0AAQ4F0A8_AMBAM</name>
<evidence type="ECO:0000313" key="1">
    <source>
        <dbReference type="EMBL" id="KAK8780153.1"/>
    </source>
</evidence>
<accession>A0AAQ4F0A8</accession>
<dbReference type="Proteomes" id="UP001321473">
    <property type="component" value="Unassembled WGS sequence"/>
</dbReference>
<organism evidence="1 2">
    <name type="scientific">Amblyomma americanum</name>
    <name type="common">Lone star tick</name>
    <dbReference type="NCBI Taxonomy" id="6943"/>
    <lineage>
        <taxon>Eukaryota</taxon>
        <taxon>Metazoa</taxon>
        <taxon>Ecdysozoa</taxon>
        <taxon>Arthropoda</taxon>
        <taxon>Chelicerata</taxon>
        <taxon>Arachnida</taxon>
        <taxon>Acari</taxon>
        <taxon>Parasitiformes</taxon>
        <taxon>Ixodida</taxon>
        <taxon>Ixodoidea</taxon>
        <taxon>Ixodidae</taxon>
        <taxon>Amblyomminae</taxon>
        <taxon>Amblyomma</taxon>
    </lineage>
</organism>